<gene>
    <name evidence="2" type="ORF">GCM10009844_23590</name>
</gene>
<keyword evidence="3" id="KW-1185">Reference proteome</keyword>
<evidence type="ECO:0000259" key="1">
    <source>
        <dbReference type="PROSITE" id="PS51782"/>
    </source>
</evidence>
<proteinExistence type="predicted"/>
<dbReference type="SMART" id="SM00257">
    <property type="entry name" value="LysM"/>
    <property type="match status" value="1"/>
</dbReference>
<dbReference type="InterPro" id="IPR036779">
    <property type="entry name" value="LysM_dom_sf"/>
</dbReference>
<dbReference type="Proteomes" id="UP001501771">
    <property type="component" value="Unassembled WGS sequence"/>
</dbReference>
<protein>
    <recommendedName>
        <fullName evidence="1">LysM domain-containing protein</fullName>
    </recommendedName>
</protein>
<dbReference type="Gene3D" id="3.10.350.10">
    <property type="entry name" value="LysM domain"/>
    <property type="match status" value="1"/>
</dbReference>
<evidence type="ECO:0000313" key="3">
    <source>
        <dbReference type="Proteomes" id="UP001501771"/>
    </source>
</evidence>
<dbReference type="PROSITE" id="PS51782">
    <property type="entry name" value="LYSM"/>
    <property type="match status" value="1"/>
</dbReference>
<evidence type="ECO:0000313" key="2">
    <source>
        <dbReference type="EMBL" id="GAA2146911.1"/>
    </source>
</evidence>
<organism evidence="2 3">
    <name type="scientific">Nocardioides koreensis</name>
    <dbReference type="NCBI Taxonomy" id="433651"/>
    <lineage>
        <taxon>Bacteria</taxon>
        <taxon>Bacillati</taxon>
        <taxon>Actinomycetota</taxon>
        <taxon>Actinomycetes</taxon>
        <taxon>Propionibacteriales</taxon>
        <taxon>Nocardioidaceae</taxon>
        <taxon>Nocardioides</taxon>
    </lineage>
</organism>
<feature type="domain" description="LysM" evidence="1">
    <location>
        <begin position="64"/>
        <end position="113"/>
    </location>
</feature>
<dbReference type="SUPFAM" id="SSF54106">
    <property type="entry name" value="LysM domain"/>
    <property type="match status" value="1"/>
</dbReference>
<dbReference type="Pfam" id="PF01476">
    <property type="entry name" value="LysM"/>
    <property type="match status" value="1"/>
</dbReference>
<comment type="caution">
    <text evidence="2">The sequence shown here is derived from an EMBL/GenBank/DDBJ whole genome shotgun (WGS) entry which is preliminary data.</text>
</comment>
<name>A0ABP5LGQ6_9ACTN</name>
<dbReference type="RefSeq" id="WP_344151963.1">
    <property type="nucleotide sequence ID" value="NZ_BAAAQR010000006.1"/>
</dbReference>
<dbReference type="CDD" id="cd00118">
    <property type="entry name" value="LysM"/>
    <property type="match status" value="1"/>
</dbReference>
<sequence>MSTMTASTTFRPTLAPASAGQLRLTRRGRLVVLALAMLVALGLGLALAAGSVATEEPGTPEPTRVVMVGAGDTLWGIAADIADDGGVRTMIDRIERLNALDSGMVVAGQRLRVPVE</sequence>
<reference evidence="3" key="1">
    <citation type="journal article" date="2019" name="Int. J. Syst. Evol. Microbiol.">
        <title>The Global Catalogue of Microorganisms (GCM) 10K type strain sequencing project: providing services to taxonomists for standard genome sequencing and annotation.</title>
        <authorList>
            <consortium name="The Broad Institute Genomics Platform"/>
            <consortium name="The Broad Institute Genome Sequencing Center for Infectious Disease"/>
            <person name="Wu L."/>
            <person name="Ma J."/>
        </authorList>
    </citation>
    <scope>NUCLEOTIDE SEQUENCE [LARGE SCALE GENOMIC DNA]</scope>
    <source>
        <strain evidence="3">JCM 16022</strain>
    </source>
</reference>
<dbReference type="EMBL" id="BAAAQR010000006">
    <property type="protein sequence ID" value="GAA2146911.1"/>
    <property type="molecule type" value="Genomic_DNA"/>
</dbReference>
<accession>A0ABP5LGQ6</accession>
<dbReference type="InterPro" id="IPR018392">
    <property type="entry name" value="LysM"/>
</dbReference>